<keyword evidence="4" id="KW-0762">Sugar transport</keyword>
<evidence type="ECO:0000259" key="13">
    <source>
        <dbReference type="PROSITE" id="PS51098"/>
    </source>
</evidence>
<evidence type="ECO:0000313" key="16">
    <source>
        <dbReference type="Proteomes" id="UP000623681"/>
    </source>
</evidence>
<dbReference type="Pfam" id="PF00367">
    <property type="entry name" value="PTS_EIIB"/>
    <property type="match status" value="1"/>
</dbReference>
<gene>
    <name evidence="15" type="ORF">JK634_07000</name>
</gene>
<evidence type="ECO:0000256" key="11">
    <source>
        <dbReference type="PROSITE-ProRule" id="PRU00421"/>
    </source>
</evidence>
<keyword evidence="16" id="KW-1185">Reference proteome</keyword>
<evidence type="ECO:0000256" key="6">
    <source>
        <dbReference type="ARBA" id="ARBA00022683"/>
    </source>
</evidence>
<dbReference type="InterPro" id="IPR013013">
    <property type="entry name" value="PTS_EIIC_1"/>
</dbReference>
<keyword evidence="7 12" id="KW-0812">Transmembrane</keyword>
<dbReference type="PROSITE" id="PS51103">
    <property type="entry name" value="PTS_EIIC_TYPE_1"/>
    <property type="match status" value="1"/>
</dbReference>
<evidence type="ECO:0000259" key="14">
    <source>
        <dbReference type="PROSITE" id="PS51103"/>
    </source>
</evidence>
<feature type="transmembrane region" description="Helical" evidence="12">
    <location>
        <begin position="442"/>
        <end position="463"/>
    </location>
</feature>
<feature type="transmembrane region" description="Helical" evidence="12">
    <location>
        <begin position="128"/>
        <end position="150"/>
    </location>
</feature>
<sequence length="475" mass="50665">MTNLELAMEILKKINGSGNVDSYANCMTRLRIKVKNLEKVDFDGLKKIDGVLGVIQNETVQVVIGPGKVKKVADEFGKLVEMKGGTVEESSDVEHAALNENLAKETKEKYKKKQNTKVHEILKIVGNIFVPLIPGFVSSGLILGISNVIANMATAGVIDKGVINASWFILLKTIGGLLFGALGVFTGINAAKEFGGTGVIGGIAGLLIYSPALTQLKTFSIFGFNLQIATGLGGVLGVILAAYIFSVIEKYLRKYIPDSLDLMITPLVTILVGSFITIAIIMPLSGFIMNAITWFLVDFCLYKLGALGGYILSATFLPLVTVGLHQGLTPVHLQLIEKDGFTTLLPVLAMAGAGQVGTAIAIYVKTKDKSLKNRIASALPVGFLGIGEPLIYGVSLPLGRPFISACIGAGFGGAWCAIYKLGAIAVGPSGLALIPLVAQNKYLAYFIGLLISYVAGFIITYFWGFKEEMVERLYD</sequence>
<dbReference type="InterPro" id="IPR018113">
    <property type="entry name" value="PTrfase_EIIB_Cys"/>
</dbReference>
<dbReference type="Proteomes" id="UP000623681">
    <property type="component" value="Unassembled WGS sequence"/>
</dbReference>
<dbReference type="GO" id="GO:0008982">
    <property type="term" value="F:protein-N(PI)-phosphohistidine-sugar phosphotransferase activity"/>
    <property type="evidence" value="ECO:0007669"/>
    <property type="project" value="InterPro"/>
</dbReference>
<feature type="transmembrane region" description="Helical" evidence="12">
    <location>
        <begin position="224"/>
        <end position="248"/>
    </location>
</feature>
<evidence type="ECO:0000256" key="5">
    <source>
        <dbReference type="ARBA" id="ARBA00022679"/>
    </source>
</evidence>
<evidence type="ECO:0000256" key="7">
    <source>
        <dbReference type="ARBA" id="ARBA00022692"/>
    </source>
</evidence>
<reference evidence="15" key="1">
    <citation type="submission" date="2021-01" db="EMBL/GenBank/DDBJ databases">
        <title>Genome public.</title>
        <authorList>
            <person name="Liu C."/>
            <person name="Sun Q."/>
        </authorList>
    </citation>
    <scope>NUCLEOTIDE SEQUENCE</scope>
    <source>
        <strain evidence="15">YIM B02565</strain>
    </source>
</reference>
<keyword evidence="9 12" id="KW-1133">Transmembrane helix</keyword>
<keyword evidence="2" id="KW-0813">Transport</keyword>
<accession>A0A937FFX6</accession>
<dbReference type="PANTHER" id="PTHR30175">
    <property type="entry name" value="PHOSPHOTRANSFERASE SYSTEM TRANSPORT PROTEIN"/>
    <property type="match status" value="1"/>
</dbReference>
<comment type="caution">
    <text evidence="15">The sequence shown here is derived from an EMBL/GenBank/DDBJ whole genome shotgun (WGS) entry which is preliminary data.</text>
</comment>
<comment type="subcellular location">
    <subcellularLocation>
        <location evidence="1">Cell membrane</location>
        <topology evidence="1">Multi-pass membrane protein</topology>
    </subcellularLocation>
</comment>
<keyword evidence="6" id="KW-0598">Phosphotransferase system</keyword>
<keyword evidence="10 12" id="KW-0472">Membrane</keyword>
<dbReference type="GO" id="GO:0009401">
    <property type="term" value="P:phosphoenolpyruvate-dependent sugar phosphotransferase system"/>
    <property type="evidence" value="ECO:0007669"/>
    <property type="project" value="UniProtKB-KW"/>
</dbReference>
<dbReference type="EMBL" id="JAESWA010000020">
    <property type="protein sequence ID" value="MBL4931547.1"/>
    <property type="molecule type" value="Genomic_DNA"/>
</dbReference>
<keyword evidence="3" id="KW-1003">Cell membrane</keyword>
<dbReference type="Gene3D" id="3.30.1360.60">
    <property type="entry name" value="Glucose permease domain IIB"/>
    <property type="match status" value="1"/>
</dbReference>
<dbReference type="GO" id="GO:0005886">
    <property type="term" value="C:plasma membrane"/>
    <property type="evidence" value="ECO:0007669"/>
    <property type="project" value="UniProtKB-SubCell"/>
</dbReference>
<evidence type="ECO:0000256" key="4">
    <source>
        <dbReference type="ARBA" id="ARBA00022597"/>
    </source>
</evidence>
<dbReference type="Pfam" id="PF02378">
    <property type="entry name" value="PTS_EIIC"/>
    <property type="match status" value="1"/>
</dbReference>
<evidence type="ECO:0000256" key="9">
    <source>
        <dbReference type="ARBA" id="ARBA00022989"/>
    </source>
</evidence>
<dbReference type="InterPro" id="IPR001996">
    <property type="entry name" value="PTS_IIB_1"/>
</dbReference>
<dbReference type="PROSITE" id="PS51098">
    <property type="entry name" value="PTS_EIIB_TYPE_1"/>
    <property type="match status" value="1"/>
</dbReference>
<dbReference type="InterPro" id="IPR050558">
    <property type="entry name" value="PTS_Sugar-Specific_Components"/>
</dbReference>
<dbReference type="RefSeq" id="WP_202766931.1">
    <property type="nucleotide sequence ID" value="NZ_JAESWA010000020.1"/>
</dbReference>
<keyword evidence="8" id="KW-0418">Kinase</keyword>
<dbReference type="SUPFAM" id="SSF55604">
    <property type="entry name" value="Glucose permease domain IIB"/>
    <property type="match status" value="1"/>
</dbReference>
<protein>
    <submittedName>
        <fullName evidence="15">PTS transporter subunit EIIC</fullName>
    </submittedName>
</protein>
<feature type="domain" description="PTS EIIC type-1" evidence="14">
    <location>
        <begin position="123"/>
        <end position="475"/>
    </location>
</feature>
<evidence type="ECO:0000256" key="10">
    <source>
        <dbReference type="ARBA" id="ARBA00023136"/>
    </source>
</evidence>
<feature type="transmembrane region" description="Helical" evidence="12">
    <location>
        <begin position="268"/>
        <end position="297"/>
    </location>
</feature>
<feature type="domain" description="PTS EIIB type-1" evidence="13">
    <location>
        <begin position="4"/>
        <end position="86"/>
    </location>
</feature>
<feature type="transmembrane region" description="Helical" evidence="12">
    <location>
        <begin position="376"/>
        <end position="396"/>
    </location>
</feature>
<evidence type="ECO:0000256" key="12">
    <source>
        <dbReference type="SAM" id="Phobius"/>
    </source>
</evidence>
<dbReference type="PANTHER" id="PTHR30175:SF3">
    <property type="entry name" value="PTS SYSTEM N-ACETYLMURAMIC ACID-SPECIFIC EIIBC COMPONENT"/>
    <property type="match status" value="1"/>
</dbReference>
<dbReference type="InterPro" id="IPR003352">
    <property type="entry name" value="PTS_EIIC"/>
</dbReference>
<organism evidence="15 16">
    <name type="scientific">Clostridium paridis</name>
    <dbReference type="NCBI Taxonomy" id="2803863"/>
    <lineage>
        <taxon>Bacteria</taxon>
        <taxon>Bacillati</taxon>
        <taxon>Bacillota</taxon>
        <taxon>Clostridia</taxon>
        <taxon>Eubacteriales</taxon>
        <taxon>Clostridiaceae</taxon>
        <taxon>Clostridium</taxon>
    </lineage>
</organism>
<keyword evidence="5" id="KW-0808">Transferase</keyword>
<dbReference type="GO" id="GO:0090588">
    <property type="term" value="F:protein-phosphocysteine-N-acetylmuramate phosphotransferase system transporter activity"/>
    <property type="evidence" value="ECO:0007669"/>
    <property type="project" value="TreeGrafter"/>
</dbReference>
<feature type="transmembrane region" description="Helical" evidence="12">
    <location>
        <begin position="304"/>
        <end position="324"/>
    </location>
</feature>
<dbReference type="GO" id="GO:0016301">
    <property type="term" value="F:kinase activity"/>
    <property type="evidence" value="ECO:0007669"/>
    <property type="project" value="UniProtKB-KW"/>
</dbReference>
<name>A0A937FFX6_9CLOT</name>
<proteinExistence type="predicted"/>
<feature type="active site" description="Phosphocysteine intermediate; for EIIB activity" evidence="11">
    <location>
        <position position="26"/>
    </location>
</feature>
<feature type="transmembrane region" description="Helical" evidence="12">
    <location>
        <begin position="344"/>
        <end position="364"/>
    </location>
</feature>
<dbReference type="AlphaFoldDB" id="A0A937FFX6"/>
<feature type="transmembrane region" description="Helical" evidence="12">
    <location>
        <begin position="194"/>
        <end position="212"/>
    </location>
</feature>
<evidence type="ECO:0000256" key="1">
    <source>
        <dbReference type="ARBA" id="ARBA00004651"/>
    </source>
</evidence>
<evidence type="ECO:0000256" key="2">
    <source>
        <dbReference type="ARBA" id="ARBA00022448"/>
    </source>
</evidence>
<feature type="transmembrane region" description="Helical" evidence="12">
    <location>
        <begin position="162"/>
        <end position="188"/>
    </location>
</feature>
<dbReference type="PROSITE" id="PS01035">
    <property type="entry name" value="PTS_EIIB_TYPE_1_CYS"/>
    <property type="match status" value="1"/>
</dbReference>
<evidence type="ECO:0000256" key="8">
    <source>
        <dbReference type="ARBA" id="ARBA00022777"/>
    </source>
</evidence>
<evidence type="ECO:0000313" key="15">
    <source>
        <dbReference type="EMBL" id="MBL4931547.1"/>
    </source>
</evidence>
<dbReference type="InterPro" id="IPR036878">
    <property type="entry name" value="Glu_permease_IIB"/>
</dbReference>
<evidence type="ECO:0000256" key="3">
    <source>
        <dbReference type="ARBA" id="ARBA00022475"/>
    </source>
</evidence>
<dbReference type="CDD" id="cd00212">
    <property type="entry name" value="PTS_IIB_glc"/>
    <property type="match status" value="1"/>
</dbReference>